<evidence type="ECO:0000256" key="9">
    <source>
        <dbReference type="SAM" id="MobiDB-lite"/>
    </source>
</evidence>
<dbReference type="GO" id="GO:0030286">
    <property type="term" value="C:dynein complex"/>
    <property type="evidence" value="ECO:0007669"/>
    <property type="project" value="UniProtKB-KW"/>
</dbReference>
<dbReference type="Pfam" id="PF01302">
    <property type="entry name" value="CAP_GLY"/>
    <property type="match status" value="1"/>
</dbReference>
<dbReference type="PANTHER" id="PTHR18916">
    <property type="entry name" value="DYNACTIN 1-RELATED MICROTUBULE-BINDING"/>
    <property type="match status" value="1"/>
</dbReference>
<evidence type="ECO:0000256" key="8">
    <source>
        <dbReference type="SAM" id="Coils"/>
    </source>
</evidence>
<evidence type="ECO:0000256" key="6">
    <source>
        <dbReference type="ARBA" id="ARBA00023054"/>
    </source>
</evidence>
<dbReference type="SUPFAM" id="SSF74924">
    <property type="entry name" value="Cap-Gly domain"/>
    <property type="match status" value="1"/>
</dbReference>
<evidence type="ECO:0000256" key="7">
    <source>
        <dbReference type="ARBA" id="ARBA00023212"/>
    </source>
</evidence>
<feature type="coiled-coil region" evidence="8">
    <location>
        <begin position="1010"/>
        <end position="1163"/>
    </location>
</feature>
<dbReference type="InterPro" id="IPR036859">
    <property type="entry name" value="CAP-Gly_dom_sf"/>
</dbReference>
<dbReference type="Gene3D" id="2.30.30.190">
    <property type="entry name" value="CAP Gly-rich-like domain"/>
    <property type="match status" value="1"/>
</dbReference>
<comment type="similarity">
    <text evidence="2">Belongs to the dynactin 150 kDa subunit family.</text>
</comment>
<feature type="compositionally biased region" description="Acidic residues" evidence="9">
    <location>
        <begin position="247"/>
        <end position="264"/>
    </location>
</feature>
<gene>
    <name evidence="11" type="ORF">DSM5745_02074</name>
</gene>
<dbReference type="Proteomes" id="UP000256690">
    <property type="component" value="Unassembled WGS sequence"/>
</dbReference>
<evidence type="ECO:0000313" key="12">
    <source>
        <dbReference type="Proteomes" id="UP000256690"/>
    </source>
</evidence>
<dbReference type="OrthoDB" id="2130750at2759"/>
<dbReference type="InterPro" id="IPR000938">
    <property type="entry name" value="CAP-Gly_domain"/>
</dbReference>
<name>A0A3D8SVK7_9EURO</name>
<dbReference type="InterPro" id="IPR022157">
    <property type="entry name" value="Dynactin"/>
</dbReference>
<keyword evidence="12" id="KW-1185">Reference proteome</keyword>
<feature type="compositionally biased region" description="Polar residues" evidence="9">
    <location>
        <begin position="146"/>
        <end position="156"/>
    </location>
</feature>
<organism evidence="11 12">
    <name type="scientific">Aspergillus mulundensis</name>
    <dbReference type="NCBI Taxonomy" id="1810919"/>
    <lineage>
        <taxon>Eukaryota</taxon>
        <taxon>Fungi</taxon>
        <taxon>Dikarya</taxon>
        <taxon>Ascomycota</taxon>
        <taxon>Pezizomycotina</taxon>
        <taxon>Eurotiomycetes</taxon>
        <taxon>Eurotiomycetidae</taxon>
        <taxon>Eurotiales</taxon>
        <taxon>Aspergillaceae</taxon>
        <taxon>Aspergillus</taxon>
        <taxon>Aspergillus subgen. Nidulantes</taxon>
    </lineage>
</organism>
<evidence type="ECO:0000256" key="4">
    <source>
        <dbReference type="ARBA" id="ARBA00022701"/>
    </source>
</evidence>
<feature type="region of interest" description="Disordered" evidence="9">
    <location>
        <begin position="80"/>
        <end position="297"/>
    </location>
</feature>
<dbReference type="PROSITE" id="PS50245">
    <property type="entry name" value="CAP_GLY_2"/>
    <property type="match status" value="1"/>
</dbReference>
<accession>A0A3D8SVK7</accession>
<keyword evidence="3" id="KW-0963">Cytoplasm</keyword>
<evidence type="ECO:0000313" key="11">
    <source>
        <dbReference type="EMBL" id="RDW90299.1"/>
    </source>
</evidence>
<comment type="subcellular location">
    <subcellularLocation>
        <location evidence="1">Cytoplasm</location>
        <location evidence="1">Cytoskeleton</location>
    </subcellularLocation>
</comment>
<evidence type="ECO:0000256" key="3">
    <source>
        <dbReference type="ARBA" id="ARBA00022490"/>
    </source>
</evidence>
<keyword evidence="7" id="KW-0206">Cytoskeleton</keyword>
<feature type="compositionally biased region" description="Polar residues" evidence="9">
    <location>
        <begin position="197"/>
        <end position="224"/>
    </location>
</feature>
<keyword evidence="4" id="KW-0493">Microtubule</keyword>
<dbReference type="SMART" id="SM01052">
    <property type="entry name" value="CAP_GLY"/>
    <property type="match status" value="1"/>
</dbReference>
<sequence length="1338" mass="149059">MAELTTGCVITLTDGRQATVRFIGATSFADGEWIGVELTDDSGKNDGSVQGERYFDCEPGFGMFVRPTAIAAVIERPVRTAKPAAKPGTAPSQSRSRTQSGLSAAPGLKRPGSISAMNSKRNSASSSPTPTPKGPAQRPSLKAPSKSPTKQLTSATPAGRPSISGTSRPSVAAPKARPTTTKSSMGPPPQPTASRPARTSLSGSGNKASRQSLQGPAGTATSGLSKRPTLRPTATTSTSDEASPAADDFELNYDDAEGDLDMEDSASKLAPSAQTSSSRLLPGQSASPRQPQNTAINRELDELKTKLKVMEKKRAEDREKLKNLEQLQADRDKLEGIIRSVQTKFQPHERNMTEMRKRATEAEARVEEVEKLLAEHDSLMEIASLDREMAVEMADAHKMECETLRLRVEELELEVEVLREENEEFGQTMTPEDKSSHGWLQMEKTNERLREALIRLRDMTQQQEAELKDQIKELQQDLEDYEAVRSKYETTKEKLLKSENNLRDLKERLDSVQAQDELVEEMVEKNLALQKEIDDLKADIAELEVLKEINDELEWNHVETEKQLQEEIEYRETLYNDQVHRISQQDEVIEDLEYTLTRFRDLVSNLQADLEDMRASQQITEAEATDLTARSRAMMDLNLKLQSSVAKAQTKTIDIELKRIEAEEDTQHLSILKLYLPEYFEDERNSVLALLRFKRVSSKASLMNSTIEGMISEQASISPALEDIFTAHDVLEKLLWINSICGRFESYITNCSAESFGGVQGAFYELEPVERTLNFWLEGLKKNEINMKKCAIELQRSISLLSHLAETLLPTSLETFADELCMSTTLTLSYIENSVSSMLRLLSLLQSKLPKPEEGDEEAAFLFGKIEGFVSQARSLKVATAKINRALGDLRSRSLALSKDACGPFKQAEDAAKDLSSLSRQMGENIVLLVSDDSRAEPISLQEALTSMSQQATRYQPGTTENNDGMSLIFTMLRSLSGTLEELGSISSDLSITSEFEKRPSPWIARSAELKSSKANSPDAEEEIRRLKNELREAATALGVKDKNIEEQAIKVELVESRMREASKKAAAVKDLEAKIEEMATKESELKTTVEAQRKDLQGLEAERDEIKAQLERVKRLSGTAGVTASPGTVVDNAASLAAMQENEALRAEVESLQSAVRFLREENRRQTILDPYSVQRSSELYSWLDAPLSQKAVHNTHREKIQQTASESRDVLSHLLKLTKESSIADLKYTRFASGTSTGWRPSKEKLKYQVLQQREDFERWAEWKDEVVGLGREQDRLVAAKQERFVRGPRAGGRGHASHPSMGYGMMGRAWQILGMQQDHKTNAAQSVEPAIEPTF</sequence>
<proteinExistence type="inferred from homology"/>
<feature type="domain" description="CAP-Gly" evidence="10">
    <location>
        <begin position="24"/>
        <end position="66"/>
    </location>
</feature>
<dbReference type="GeneID" id="38112444"/>
<feature type="coiled-coil region" evidence="8">
    <location>
        <begin position="589"/>
        <end position="623"/>
    </location>
</feature>
<comment type="caution">
    <text evidence="11">The sequence shown here is derived from an EMBL/GenBank/DDBJ whole genome shotgun (WGS) entry which is preliminary data.</text>
</comment>
<feature type="compositionally biased region" description="Polar residues" evidence="9">
    <location>
        <begin position="92"/>
        <end position="102"/>
    </location>
</feature>
<reference evidence="11 12" key="1">
    <citation type="journal article" date="2018" name="IMA Fungus">
        <title>IMA Genome-F 9: Draft genome sequence of Annulohypoxylon stygium, Aspergillus mulundensis, Berkeleyomyces basicola (syn. Thielaviopsis basicola), Ceratocystis smalleyi, two Cercospora beticola strains, Coleophoma cylindrospora, Fusarium fracticaudum, Phialophora cf. hyalina, and Morchella septimelata.</title>
        <authorList>
            <person name="Wingfield B.D."/>
            <person name="Bills G.F."/>
            <person name="Dong Y."/>
            <person name="Huang W."/>
            <person name="Nel W.J."/>
            <person name="Swalarsk-Parry B.S."/>
            <person name="Vaghefi N."/>
            <person name="Wilken P.M."/>
            <person name="An Z."/>
            <person name="de Beer Z.W."/>
            <person name="De Vos L."/>
            <person name="Chen L."/>
            <person name="Duong T.A."/>
            <person name="Gao Y."/>
            <person name="Hammerbacher A."/>
            <person name="Kikkert J.R."/>
            <person name="Li Y."/>
            <person name="Li H."/>
            <person name="Li K."/>
            <person name="Li Q."/>
            <person name="Liu X."/>
            <person name="Ma X."/>
            <person name="Naidoo K."/>
            <person name="Pethybridge S.J."/>
            <person name="Sun J."/>
            <person name="Steenkamp E.T."/>
            <person name="van der Nest M.A."/>
            <person name="van Wyk S."/>
            <person name="Wingfield M.J."/>
            <person name="Xiong C."/>
            <person name="Yue Q."/>
            <person name="Zhang X."/>
        </authorList>
    </citation>
    <scope>NUCLEOTIDE SEQUENCE [LARGE SCALE GENOMIC DNA]</scope>
    <source>
        <strain evidence="11 12">DSM 5745</strain>
    </source>
</reference>
<feature type="compositionally biased region" description="Low complexity" evidence="9">
    <location>
        <begin position="80"/>
        <end position="91"/>
    </location>
</feature>
<evidence type="ECO:0000256" key="5">
    <source>
        <dbReference type="ARBA" id="ARBA00023017"/>
    </source>
</evidence>
<dbReference type="PROSITE" id="PS00845">
    <property type="entry name" value="CAP_GLY_1"/>
    <property type="match status" value="1"/>
</dbReference>
<dbReference type="EMBL" id="PVWQ01000002">
    <property type="protein sequence ID" value="RDW90299.1"/>
    <property type="molecule type" value="Genomic_DNA"/>
</dbReference>
<protein>
    <recommendedName>
        <fullName evidence="10">CAP-Gly domain-containing protein</fullName>
    </recommendedName>
</protein>
<evidence type="ECO:0000256" key="2">
    <source>
        <dbReference type="ARBA" id="ARBA00011010"/>
    </source>
</evidence>
<keyword evidence="6 8" id="KW-0175">Coiled coil</keyword>
<dbReference type="RefSeq" id="XP_026607253.1">
    <property type="nucleotide sequence ID" value="XM_026744090.1"/>
</dbReference>
<dbReference type="STRING" id="1810919.A0A3D8SVK7"/>
<feature type="compositionally biased region" description="Polar residues" evidence="9">
    <location>
        <begin position="232"/>
        <end position="241"/>
    </location>
</feature>
<evidence type="ECO:0000259" key="10">
    <source>
        <dbReference type="PROSITE" id="PS50245"/>
    </source>
</evidence>
<evidence type="ECO:0000256" key="1">
    <source>
        <dbReference type="ARBA" id="ARBA00004245"/>
    </source>
</evidence>
<feature type="compositionally biased region" description="Polar residues" evidence="9">
    <location>
        <begin position="272"/>
        <end position="296"/>
    </location>
</feature>
<keyword evidence="5" id="KW-0243">Dynein</keyword>
<dbReference type="Pfam" id="PF12455">
    <property type="entry name" value="Dynactin"/>
    <property type="match status" value="1"/>
</dbReference>
<dbReference type="GO" id="GO:0005874">
    <property type="term" value="C:microtubule"/>
    <property type="evidence" value="ECO:0007669"/>
    <property type="project" value="UniProtKB-KW"/>
</dbReference>
<feature type="compositionally biased region" description="Polar residues" evidence="9">
    <location>
        <begin position="115"/>
        <end position="128"/>
    </location>
</feature>